<gene>
    <name evidence="2" type="ORF">QJT92_01310</name>
</gene>
<dbReference type="Proteomes" id="UP001224812">
    <property type="component" value="Unassembled WGS sequence"/>
</dbReference>
<keyword evidence="3" id="KW-1185">Reference proteome</keyword>
<reference evidence="2 3" key="1">
    <citation type="journal article" date="2023" name="Front. Microbiol.">
        <title>Phylogeography and host specificity of Pasteurellaceae pathogenic to sea-farmed fish in the north-east Atlantic.</title>
        <authorList>
            <person name="Gulla S."/>
            <person name="Colquhoun D.J."/>
            <person name="Olsen A.B."/>
            <person name="Spilsberg B."/>
            <person name="Lagesen K."/>
            <person name="Aakesson C.P."/>
            <person name="Strom S."/>
            <person name="Manji F."/>
            <person name="Birkbeck T.H."/>
            <person name="Nilsen H.K."/>
        </authorList>
    </citation>
    <scope>NUCLEOTIDE SEQUENCE [LARGE SCALE GENOMIC DNA]</scope>
    <source>
        <strain evidence="2 3">VIO11850</strain>
    </source>
</reference>
<evidence type="ECO:0000313" key="3">
    <source>
        <dbReference type="Proteomes" id="UP001224812"/>
    </source>
</evidence>
<proteinExistence type="predicted"/>
<protein>
    <recommendedName>
        <fullName evidence="1">Phage neck terminator protein gp12-like domain-containing protein</fullName>
    </recommendedName>
</protein>
<feature type="domain" description="Phage neck terminator protein gp12-like" evidence="1">
    <location>
        <begin position="5"/>
        <end position="144"/>
    </location>
</feature>
<organism evidence="2 3">
    <name type="scientific">Phocoenobacter skyensis</name>
    <dbReference type="NCBI Taxonomy" id="97481"/>
    <lineage>
        <taxon>Bacteria</taxon>
        <taxon>Pseudomonadati</taxon>
        <taxon>Pseudomonadota</taxon>
        <taxon>Gammaproteobacteria</taxon>
        <taxon>Pasteurellales</taxon>
        <taxon>Pasteurellaceae</taxon>
        <taxon>Phocoenobacter</taxon>
    </lineage>
</organism>
<dbReference type="NCBIfam" id="NF047498">
    <property type="entry name" value="LIC_12616_fam"/>
    <property type="match status" value="1"/>
</dbReference>
<dbReference type="RefSeq" id="WP_306383705.1">
    <property type="nucleotide sequence ID" value="NZ_JASAVR010000001.1"/>
</dbReference>
<dbReference type="EMBL" id="JASAVS010000001">
    <property type="protein sequence ID" value="MDP8084571.1"/>
    <property type="molecule type" value="Genomic_DNA"/>
</dbReference>
<sequence length="155" mass="17359">MRKKLHQVIQSVTDGQVFFAYQNGVKLPPKPYFTLFVISEDISLPVHREIILDNGERVIEAHRQAMVQVDCYGKSSVSLLNALALRLTTDKALTLCDELNVAISCDSVKAAPVSVSKVKWEDRAILTLYFNYTTQVEETVPIIEKTILSGDYLNG</sequence>
<evidence type="ECO:0000259" key="1">
    <source>
        <dbReference type="Pfam" id="PF23961"/>
    </source>
</evidence>
<comment type="caution">
    <text evidence="2">The sequence shown here is derived from an EMBL/GenBank/DDBJ whole genome shotgun (WGS) entry which is preliminary data.</text>
</comment>
<evidence type="ECO:0000313" key="2">
    <source>
        <dbReference type="EMBL" id="MDP8084571.1"/>
    </source>
</evidence>
<dbReference type="Pfam" id="PF23961">
    <property type="entry name" value="Phage_tail_terminator_9"/>
    <property type="match status" value="1"/>
</dbReference>
<name>A0ABT9JIF4_9PAST</name>
<accession>A0ABT9JIF4</accession>
<dbReference type="InterPro" id="IPR057087">
    <property type="entry name" value="Gp12-like"/>
</dbReference>